<accession>A0A919G7S9</accession>
<dbReference type="Pfam" id="PF13581">
    <property type="entry name" value="HATPase_c_2"/>
    <property type="match status" value="1"/>
</dbReference>
<keyword evidence="4" id="KW-1185">Reference proteome</keyword>
<proteinExistence type="predicted"/>
<feature type="domain" description="Histidine kinase/HSP90-like ATPase" evidence="2">
    <location>
        <begin position="50"/>
        <end position="129"/>
    </location>
</feature>
<reference evidence="3" key="2">
    <citation type="submission" date="2020-09" db="EMBL/GenBank/DDBJ databases">
        <authorList>
            <person name="Sun Q."/>
            <person name="Ohkuma M."/>
        </authorList>
    </citation>
    <scope>NUCLEOTIDE SEQUENCE</scope>
    <source>
        <strain evidence="3">JCM 4646</strain>
    </source>
</reference>
<dbReference type="AlphaFoldDB" id="A0A919G7S9"/>
<organism evidence="3 4">
    <name type="scientific">Kitasatospora indigofera</name>
    <dbReference type="NCBI Taxonomy" id="67307"/>
    <lineage>
        <taxon>Bacteria</taxon>
        <taxon>Bacillati</taxon>
        <taxon>Actinomycetota</taxon>
        <taxon>Actinomycetes</taxon>
        <taxon>Kitasatosporales</taxon>
        <taxon>Streptomycetaceae</taxon>
        <taxon>Kitasatospora</taxon>
    </lineage>
</organism>
<dbReference type="InterPro" id="IPR036890">
    <property type="entry name" value="HATPase_C_sf"/>
</dbReference>
<reference evidence="3" key="1">
    <citation type="journal article" date="2014" name="Int. J. Syst. Evol. Microbiol.">
        <title>Complete genome sequence of Corynebacterium casei LMG S-19264T (=DSM 44701T), isolated from a smear-ripened cheese.</title>
        <authorList>
            <consortium name="US DOE Joint Genome Institute (JGI-PGF)"/>
            <person name="Walter F."/>
            <person name="Albersmeier A."/>
            <person name="Kalinowski J."/>
            <person name="Ruckert C."/>
        </authorList>
    </citation>
    <scope>NUCLEOTIDE SEQUENCE</scope>
    <source>
        <strain evidence="3">JCM 4646</strain>
    </source>
</reference>
<evidence type="ECO:0000313" key="3">
    <source>
        <dbReference type="EMBL" id="GHH79658.1"/>
    </source>
</evidence>
<dbReference type="Gene3D" id="3.30.565.10">
    <property type="entry name" value="Histidine kinase-like ATPase, C-terminal domain"/>
    <property type="match status" value="1"/>
</dbReference>
<evidence type="ECO:0000259" key="2">
    <source>
        <dbReference type="Pfam" id="PF13581"/>
    </source>
</evidence>
<dbReference type="Proteomes" id="UP000617734">
    <property type="component" value="Unassembled WGS sequence"/>
</dbReference>
<protein>
    <recommendedName>
        <fullName evidence="2">Histidine kinase/HSP90-like ATPase domain-containing protein</fullName>
    </recommendedName>
</protein>
<evidence type="ECO:0000256" key="1">
    <source>
        <dbReference type="ARBA" id="ARBA00022527"/>
    </source>
</evidence>
<dbReference type="EMBL" id="BNBO01000043">
    <property type="protein sequence ID" value="GHH79658.1"/>
    <property type="molecule type" value="Genomic_DNA"/>
</dbReference>
<comment type="caution">
    <text evidence="3">The sequence shown here is derived from an EMBL/GenBank/DDBJ whole genome shotgun (WGS) entry which is preliminary data.</text>
</comment>
<dbReference type="InterPro" id="IPR050267">
    <property type="entry name" value="Anti-sigma-factor_SerPK"/>
</dbReference>
<dbReference type="GO" id="GO:0004674">
    <property type="term" value="F:protein serine/threonine kinase activity"/>
    <property type="evidence" value="ECO:0007669"/>
    <property type="project" value="UniProtKB-KW"/>
</dbReference>
<dbReference type="PANTHER" id="PTHR35526">
    <property type="entry name" value="ANTI-SIGMA-F FACTOR RSBW-RELATED"/>
    <property type="match status" value="1"/>
</dbReference>
<keyword evidence="1" id="KW-0808">Transferase</keyword>
<sequence>MTALVVPDRRPCRAESDLWRLPPDGRAAQALRSRVSGQLGDWFLPELGPDLTLIASELAGNAVRYGRPPFWANLHMLTDAGRPESVRLIVADLGPGFDVADVVGSWLPAGTTESARGRGLLLVDALADNWGTAVRAPFCLTWADLATLPRPGRG</sequence>
<evidence type="ECO:0000313" key="4">
    <source>
        <dbReference type="Proteomes" id="UP000617734"/>
    </source>
</evidence>
<dbReference type="RefSeq" id="WP_190213882.1">
    <property type="nucleotide sequence ID" value="NZ_BNBO01000043.1"/>
</dbReference>
<dbReference type="PANTHER" id="PTHR35526:SF3">
    <property type="entry name" value="ANTI-SIGMA-F FACTOR RSBW"/>
    <property type="match status" value="1"/>
</dbReference>
<keyword evidence="1" id="KW-0723">Serine/threonine-protein kinase</keyword>
<dbReference type="SUPFAM" id="SSF55874">
    <property type="entry name" value="ATPase domain of HSP90 chaperone/DNA topoisomerase II/histidine kinase"/>
    <property type="match status" value="1"/>
</dbReference>
<dbReference type="InterPro" id="IPR003594">
    <property type="entry name" value="HATPase_dom"/>
</dbReference>
<dbReference type="CDD" id="cd16936">
    <property type="entry name" value="HATPase_RsbW-like"/>
    <property type="match status" value="1"/>
</dbReference>
<keyword evidence="1" id="KW-0418">Kinase</keyword>
<name>A0A919G7S9_9ACTN</name>
<dbReference type="GeneID" id="95356152"/>
<gene>
    <name evidence="3" type="ORF">GCM10018781_58130</name>
</gene>